<sequence length="51" mass="5249">MANPRRPFGGAAPGRCRGNVVGGRLADITGRSGWSGCSRGRLRGGRPARLG</sequence>
<evidence type="ECO:0000313" key="2">
    <source>
        <dbReference type="Proteomes" id="UP001589575"/>
    </source>
</evidence>
<dbReference type="EMBL" id="JBHMFI010000001">
    <property type="protein sequence ID" value="MFB9070613.1"/>
    <property type="molecule type" value="Genomic_DNA"/>
</dbReference>
<gene>
    <name evidence="1" type="ORF">ACFFX0_05170</name>
</gene>
<organism evidence="1 2">
    <name type="scientific">Citricoccus parietis</name>
    <dbReference type="NCBI Taxonomy" id="592307"/>
    <lineage>
        <taxon>Bacteria</taxon>
        <taxon>Bacillati</taxon>
        <taxon>Actinomycetota</taxon>
        <taxon>Actinomycetes</taxon>
        <taxon>Micrococcales</taxon>
        <taxon>Micrococcaceae</taxon>
        <taxon>Citricoccus</taxon>
    </lineage>
</organism>
<dbReference type="Proteomes" id="UP001589575">
    <property type="component" value="Unassembled WGS sequence"/>
</dbReference>
<proteinExistence type="predicted"/>
<accession>A0ABV5FV96</accession>
<reference evidence="1 2" key="1">
    <citation type="submission" date="2024-09" db="EMBL/GenBank/DDBJ databases">
        <authorList>
            <person name="Sun Q."/>
            <person name="Mori K."/>
        </authorList>
    </citation>
    <scope>NUCLEOTIDE SEQUENCE [LARGE SCALE GENOMIC DNA]</scope>
    <source>
        <strain evidence="1 2">CCM 7609</strain>
    </source>
</reference>
<comment type="caution">
    <text evidence="1">The sequence shown here is derived from an EMBL/GenBank/DDBJ whole genome shotgun (WGS) entry which is preliminary data.</text>
</comment>
<name>A0ABV5FV96_9MICC</name>
<keyword evidence="2" id="KW-1185">Reference proteome</keyword>
<protein>
    <submittedName>
        <fullName evidence="1">Uncharacterized protein</fullName>
    </submittedName>
</protein>
<evidence type="ECO:0000313" key="1">
    <source>
        <dbReference type="EMBL" id="MFB9070613.1"/>
    </source>
</evidence>